<sequence>MQKGRGKLLWQLFRAFFNIGIMTFGGGYAMLPMLEREVVDKHGWSTREQLLSYYAIGQCTPGVIAVNTATFIGYDQAGVLGGVLATVGVITPSLVIILLIATVLAQIAHLPLVASAFAGIRPVVGALIASSVIRLCRTTTRQLWQIALCVAAFVVVALLGQSPVWVVLGAAVLGLLFCGRVVRPEGAQGKEGKA</sequence>
<keyword evidence="6 7" id="KW-0472">Membrane</keyword>
<keyword evidence="4 7" id="KW-0812">Transmembrane</keyword>
<keyword evidence="5 7" id="KW-1133">Transmembrane helix</keyword>
<evidence type="ECO:0000256" key="5">
    <source>
        <dbReference type="ARBA" id="ARBA00022989"/>
    </source>
</evidence>
<dbReference type="GO" id="GO:0015109">
    <property type="term" value="F:chromate transmembrane transporter activity"/>
    <property type="evidence" value="ECO:0007669"/>
    <property type="project" value="InterPro"/>
</dbReference>
<feature type="transmembrane region" description="Helical" evidence="7">
    <location>
        <begin position="113"/>
        <end position="136"/>
    </location>
</feature>
<comment type="similarity">
    <text evidence="2">Belongs to the chromate ion transporter (CHR) (TC 2.A.51) family.</text>
</comment>
<dbReference type="PANTHER" id="PTHR43663:SF1">
    <property type="entry name" value="CHROMATE TRANSPORTER"/>
    <property type="match status" value="1"/>
</dbReference>
<proteinExistence type="inferred from homology"/>
<evidence type="ECO:0000256" key="7">
    <source>
        <dbReference type="SAM" id="Phobius"/>
    </source>
</evidence>
<evidence type="ECO:0000256" key="1">
    <source>
        <dbReference type="ARBA" id="ARBA00004651"/>
    </source>
</evidence>
<feature type="transmembrane region" description="Helical" evidence="7">
    <location>
        <begin position="79"/>
        <end position="107"/>
    </location>
</feature>
<dbReference type="Pfam" id="PF02417">
    <property type="entry name" value="Chromate_transp"/>
    <property type="match status" value="1"/>
</dbReference>
<gene>
    <name evidence="8" type="ORF">IAA66_03790</name>
</gene>
<dbReference type="Proteomes" id="UP000886819">
    <property type="component" value="Unassembled WGS sequence"/>
</dbReference>
<evidence type="ECO:0000256" key="3">
    <source>
        <dbReference type="ARBA" id="ARBA00022475"/>
    </source>
</evidence>
<evidence type="ECO:0000313" key="8">
    <source>
        <dbReference type="EMBL" id="HIQ62694.1"/>
    </source>
</evidence>
<keyword evidence="3" id="KW-1003">Cell membrane</keyword>
<comment type="caution">
    <text evidence="8">The sequence shown here is derived from an EMBL/GenBank/DDBJ whole genome shotgun (WGS) entry which is preliminary data.</text>
</comment>
<dbReference type="GO" id="GO:0005886">
    <property type="term" value="C:plasma membrane"/>
    <property type="evidence" value="ECO:0007669"/>
    <property type="project" value="UniProtKB-SubCell"/>
</dbReference>
<dbReference type="InterPro" id="IPR003370">
    <property type="entry name" value="Chromate_transpt"/>
</dbReference>
<feature type="transmembrane region" description="Helical" evidence="7">
    <location>
        <begin position="12"/>
        <end position="31"/>
    </location>
</feature>
<evidence type="ECO:0000313" key="9">
    <source>
        <dbReference type="Proteomes" id="UP000886819"/>
    </source>
</evidence>
<dbReference type="EMBL" id="DVFI01000054">
    <property type="protein sequence ID" value="HIQ62694.1"/>
    <property type="molecule type" value="Genomic_DNA"/>
</dbReference>
<feature type="transmembrane region" description="Helical" evidence="7">
    <location>
        <begin position="143"/>
        <end position="159"/>
    </location>
</feature>
<protein>
    <submittedName>
        <fullName evidence="8">Chromate transporter</fullName>
    </submittedName>
</protein>
<dbReference type="PANTHER" id="PTHR43663">
    <property type="entry name" value="CHROMATE TRANSPORT PROTEIN-RELATED"/>
    <property type="match status" value="1"/>
</dbReference>
<evidence type="ECO:0000256" key="2">
    <source>
        <dbReference type="ARBA" id="ARBA00005262"/>
    </source>
</evidence>
<evidence type="ECO:0000256" key="4">
    <source>
        <dbReference type="ARBA" id="ARBA00022692"/>
    </source>
</evidence>
<name>A0A9D0YVX1_9FIRM</name>
<evidence type="ECO:0000256" key="6">
    <source>
        <dbReference type="ARBA" id="ARBA00023136"/>
    </source>
</evidence>
<dbReference type="InterPro" id="IPR052518">
    <property type="entry name" value="CHR_Transporter"/>
</dbReference>
<dbReference type="AlphaFoldDB" id="A0A9D0YVX1"/>
<feature type="transmembrane region" description="Helical" evidence="7">
    <location>
        <begin position="51"/>
        <end position="72"/>
    </location>
</feature>
<comment type="subcellular location">
    <subcellularLocation>
        <location evidence="1">Cell membrane</location>
        <topology evidence="1">Multi-pass membrane protein</topology>
    </subcellularLocation>
</comment>
<accession>A0A9D0YVX1</accession>
<reference evidence="8" key="2">
    <citation type="journal article" date="2021" name="PeerJ">
        <title>Extensive microbial diversity within the chicken gut microbiome revealed by metagenomics and culture.</title>
        <authorList>
            <person name="Gilroy R."/>
            <person name="Ravi A."/>
            <person name="Getino M."/>
            <person name="Pursley I."/>
            <person name="Horton D.L."/>
            <person name="Alikhan N.F."/>
            <person name="Baker D."/>
            <person name="Gharbi K."/>
            <person name="Hall N."/>
            <person name="Watson M."/>
            <person name="Adriaenssens E.M."/>
            <person name="Foster-Nyarko E."/>
            <person name="Jarju S."/>
            <person name="Secka A."/>
            <person name="Antonio M."/>
            <person name="Oren A."/>
            <person name="Chaudhuri R.R."/>
            <person name="La Ragione R."/>
            <person name="Hildebrand F."/>
            <person name="Pallen M.J."/>
        </authorList>
    </citation>
    <scope>NUCLEOTIDE SEQUENCE</scope>
    <source>
        <strain evidence="8">ChiHile30-977</strain>
    </source>
</reference>
<organism evidence="8 9">
    <name type="scientific">Candidatus Avichristensenella intestinipullorum</name>
    <dbReference type="NCBI Taxonomy" id="2840693"/>
    <lineage>
        <taxon>Bacteria</taxon>
        <taxon>Bacillati</taxon>
        <taxon>Bacillota</taxon>
        <taxon>Clostridia</taxon>
        <taxon>Candidatus Avichristensenella</taxon>
    </lineage>
</organism>
<reference evidence="8" key="1">
    <citation type="submission" date="2020-10" db="EMBL/GenBank/DDBJ databases">
        <authorList>
            <person name="Gilroy R."/>
        </authorList>
    </citation>
    <scope>NUCLEOTIDE SEQUENCE</scope>
    <source>
        <strain evidence="8">ChiHile30-977</strain>
    </source>
</reference>